<dbReference type="SUPFAM" id="SSF69118">
    <property type="entry name" value="AhpD-like"/>
    <property type="match status" value="1"/>
</dbReference>
<dbReference type="NCBIfam" id="TIGR02427">
    <property type="entry name" value="protocat_pcaD"/>
    <property type="match status" value="1"/>
</dbReference>
<evidence type="ECO:0000313" key="2">
    <source>
        <dbReference type="Proteomes" id="UP000215244"/>
    </source>
</evidence>
<dbReference type="OrthoDB" id="9780932at2"/>
<dbReference type="InterPro" id="IPR012788">
    <property type="entry name" value="Decarb_PcaC"/>
</dbReference>
<dbReference type="GO" id="GO:0051920">
    <property type="term" value="F:peroxiredoxin activity"/>
    <property type="evidence" value="ECO:0007669"/>
    <property type="project" value="InterPro"/>
</dbReference>
<dbReference type="PANTHER" id="PTHR33570">
    <property type="entry name" value="4-CARBOXYMUCONOLACTONE DECARBOXYLASE FAMILY PROTEIN"/>
    <property type="match status" value="1"/>
</dbReference>
<dbReference type="Gene3D" id="1.20.1290.10">
    <property type="entry name" value="AhpD-like"/>
    <property type="match status" value="1"/>
</dbReference>
<sequence length="378" mass="42467">MKTNYKIQGTPNSPVLMFSNSLGADLTMWDDLVPHLLPYFRVLQYDTRGHGQSELTDGPYTIEMLGKDVIDLLDQLKIDKVYFCGLSMGGMIGQYLGIHHPNRLHKLIISNTDAKIGTAEGWKDRIKTINEQGMQAIVDGTMEKWFTKAFHSTHPYRIAEMREIFLANRIVGYTACCAALGAADFREDIKKISVETLIITGDEDEVTNVEQAKALQKEIAGAQLKVFNARHLPSTELPAYYAETLIDFIVGEDGFDRGMHVRRTVLGSAHVDRANGNKNEFNTDFQEFISQYAWGEIWTRPGLSKHTRSLITLSMLVPLNKKAEFKMHVRAAFNNGVTIAEIKEVILQSGIYCGLPAANDAMHSAEEVFEELGLEYKE</sequence>
<dbReference type="InterPro" id="IPR052512">
    <property type="entry name" value="4CMD/NDH-1_regulator"/>
</dbReference>
<dbReference type="PRINTS" id="PR00111">
    <property type="entry name" value="ABHYDROLASE"/>
</dbReference>
<dbReference type="NCBIfam" id="TIGR02425">
    <property type="entry name" value="decarb_PcaC"/>
    <property type="match status" value="1"/>
</dbReference>
<dbReference type="KEGG" id="marb:CJ263_16440"/>
<dbReference type="InterPro" id="IPR003779">
    <property type="entry name" value="CMD-like"/>
</dbReference>
<dbReference type="PANTHER" id="PTHR33570:SF2">
    <property type="entry name" value="CARBOXYMUCONOLACTONE DECARBOXYLASE-LIKE DOMAIN-CONTAINING PROTEIN"/>
    <property type="match status" value="1"/>
</dbReference>
<dbReference type="EMBL" id="CP022957">
    <property type="protein sequence ID" value="ASV31676.1"/>
    <property type="molecule type" value="Genomic_DNA"/>
</dbReference>
<organism evidence="1 2">
    <name type="scientific">Maribacter cobaltidurans</name>
    <dbReference type="NCBI Taxonomy" id="1178778"/>
    <lineage>
        <taxon>Bacteria</taxon>
        <taxon>Pseudomonadati</taxon>
        <taxon>Bacteroidota</taxon>
        <taxon>Flavobacteriia</taxon>
        <taxon>Flavobacteriales</taxon>
        <taxon>Flavobacteriaceae</taxon>
        <taxon>Maribacter</taxon>
    </lineage>
</organism>
<dbReference type="Proteomes" id="UP000215244">
    <property type="component" value="Chromosome"/>
</dbReference>
<dbReference type="Gene3D" id="3.40.50.1820">
    <property type="entry name" value="alpha/beta hydrolase"/>
    <property type="match status" value="1"/>
</dbReference>
<dbReference type="GO" id="GO:0047570">
    <property type="term" value="F:3-oxoadipate enol-lactonase activity"/>
    <property type="evidence" value="ECO:0007669"/>
    <property type="project" value="InterPro"/>
</dbReference>
<gene>
    <name evidence="1" type="ORF">CJ263_16440</name>
</gene>
<dbReference type="Pfam" id="PF00561">
    <property type="entry name" value="Abhydrolase_1"/>
    <property type="match status" value="1"/>
</dbReference>
<dbReference type="GO" id="GO:0042952">
    <property type="term" value="P:beta-ketoadipate pathway"/>
    <property type="evidence" value="ECO:0007669"/>
    <property type="project" value="InterPro"/>
</dbReference>
<protein>
    <submittedName>
        <fullName evidence="1">AraC family transcriptional regulator</fullName>
    </submittedName>
</protein>
<reference evidence="1 2" key="1">
    <citation type="submission" date="2017-08" db="EMBL/GenBank/DDBJ databases">
        <title>The complete genome sequence of Maribacter sp. B1, isolated from deep-sea sediment.</title>
        <authorList>
            <person name="Wu Y.-H."/>
            <person name="Cheng H."/>
            <person name="Xu X.-W."/>
        </authorList>
    </citation>
    <scope>NUCLEOTIDE SEQUENCE [LARGE SCALE GENOMIC DNA]</scope>
    <source>
        <strain evidence="1 2">B1</strain>
    </source>
</reference>
<dbReference type="InterPro" id="IPR026968">
    <property type="entry name" value="PcaD/CatD"/>
</dbReference>
<dbReference type="InterPro" id="IPR000073">
    <property type="entry name" value="AB_hydrolase_1"/>
</dbReference>
<evidence type="ECO:0000313" key="1">
    <source>
        <dbReference type="EMBL" id="ASV31676.1"/>
    </source>
</evidence>
<dbReference type="InterPro" id="IPR029058">
    <property type="entry name" value="AB_hydrolase_fold"/>
</dbReference>
<dbReference type="AlphaFoldDB" id="A0A223V8P4"/>
<dbReference type="InterPro" id="IPR029032">
    <property type="entry name" value="AhpD-like"/>
</dbReference>
<name>A0A223V8P4_9FLAO</name>
<dbReference type="SUPFAM" id="SSF53474">
    <property type="entry name" value="alpha/beta-Hydrolases"/>
    <property type="match status" value="1"/>
</dbReference>
<keyword evidence="2" id="KW-1185">Reference proteome</keyword>
<accession>A0A223V8P4</accession>
<dbReference type="Pfam" id="PF02627">
    <property type="entry name" value="CMD"/>
    <property type="match status" value="1"/>
</dbReference>
<proteinExistence type="predicted"/>